<dbReference type="EMBL" id="ALBS01000034">
    <property type="protein sequence ID" value="EJT52112.1"/>
    <property type="molecule type" value="Genomic_DNA"/>
</dbReference>
<comment type="caution">
    <text evidence="2">The sequence shown here is derived from an EMBL/GenBank/DDBJ whole genome shotgun (WGS) entry which is preliminary data.</text>
</comment>
<feature type="region of interest" description="Disordered" evidence="1">
    <location>
        <begin position="43"/>
        <end position="115"/>
    </location>
</feature>
<protein>
    <submittedName>
        <fullName evidence="2">Uncharacterized protein</fullName>
    </submittedName>
</protein>
<name>J6FA63_TRIAS</name>
<dbReference type="RefSeq" id="XP_014183174.1">
    <property type="nucleotide sequence ID" value="XM_014327699.1"/>
</dbReference>
<feature type="compositionally biased region" description="Polar residues" evidence="1">
    <location>
        <begin position="97"/>
        <end position="106"/>
    </location>
</feature>
<evidence type="ECO:0000313" key="3">
    <source>
        <dbReference type="Proteomes" id="UP000002748"/>
    </source>
</evidence>
<sequence length="137" mass="15095">MLRTIIVEGACQCLEDVLEHPSKAVGAFNDLLTLGEVRRIIDEDEVEDEEEERKEHTGYGVGKLVPTNPDAPNALQPLESAVPLRPWSDEKDDGQQEEGTTGSFSNAEPAAPRAPQFVMRAKAVARTYRTSGLLYRS</sequence>
<feature type="compositionally biased region" description="Acidic residues" evidence="1">
    <location>
        <begin position="43"/>
        <end position="52"/>
    </location>
</feature>
<evidence type="ECO:0000313" key="2">
    <source>
        <dbReference type="EMBL" id="EJT52112.1"/>
    </source>
</evidence>
<dbReference type="AlphaFoldDB" id="J6FA63"/>
<accession>J6FA63</accession>
<dbReference type="KEGG" id="tasa:A1Q1_06650"/>
<organism evidence="2 3">
    <name type="scientific">Trichosporon asahii var. asahii (strain ATCC 90039 / CBS 2479 / JCM 2466 / KCTC 7840 / NBRC 103889/ NCYC 2677 / UAMH 7654)</name>
    <name type="common">Yeast</name>
    <dbReference type="NCBI Taxonomy" id="1186058"/>
    <lineage>
        <taxon>Eukaryota</taxon>
        <taxon>Fungi</taxon>
        <taxon>Dikarya</taxon>
        <taxon>Basidiomycota</taxon>
        <taxon>Agaricomycotina</taxon>
        <taxon>Tremellomycetes</taxon>
        <taxon>Trichosporonales</taxon>
        <taxon>Trichosporonaceae</taxon>
        <taxon>Trichosporon</taxon>
    </lineage>
</organism>
<reference evidence="2 3" key="1">
    <citation type="journal article" date="2012" name="Eukaryot. Cell">
        <title>Draft genome sequence of CBS 2479, the standard type strain of Trichosporon asahii.</title>
        <authorList>
            <person name="Yang R.Y."/>
            <person name="Li H.T."/>
            <person name="Zhu H."/>
            <person name="Zhou G.P."/>
            <person name="Wang M."/>
            <person name="Wang L."/>
        </authorList>
    </citation>
    <scope>NUCLEOTIDE SEQUENCE [LARGE SCALE GENOMIC DNA]</scope>
    <source>
        <strain evidence="3">ATCC 90039 / CBS 2479 / JCM 2466 / KCTC 7840 / NCYC 2677 / UAMH 7654</strain>
    </source>
</reference>
<evidence type="ECO:0000256" key="1">
    <source>
        <dbReference type="SAM" id="MobiDB-lite"/>
    </source>
</evidence>
<dbReference type="HOGENOM" id="CLU_1866527_0_0_1"/>
<dbReference type="Proteomes" id="UP000002748">
    <property type="component" value="Unassembled WGS sequence"/>
</dbReference>
<gene>
    <name evidence="2" type="ORF">A1Q1_06650</name>
</gene>
<dbReference type="GeneID" id="25990162"/>
<proteinExistence type="predicted"/>
<dbReference type="VEuPathDB" id="FungiDB:A1Q1_06650"/>